<reference evidence="8" key="1">
    <citation type="submission" date="2013-05" db="EMBL/GenBank/DDBJ databases">
        <title>Draft genome sequences of six wheat associated Fusarium spp. isolates.</title>
        <authorList>
            <person name="Moolhuijzen P.M."/>
            <person name="Manners J.M."/>
            <person name="Wilcox S."/>
            <person name="Bellgard M.I."/>
            <person name="Gardiner D.M."/>
        </authorList>
    </citation>
    <scope>NUCLEOTIDE SEQUENCE</scope>
    <source>
        <strain evidence="8">CS5834</strain>
        <strain evidence="8">CS5834</strain>
    </source>
</reference>
<evidence type="ECO:0000256" key="5">
    <source>
        <dbReference type="PIRSR" id="PIRSR001221-1"/>
    </source>
</evidence>
<dbReference type="EC" id="3.5.1.4" evidence="3"/>
<evidence type="ECO:0000256" key="4">
    <source>
        <dbReference type="ARBA" id="ARBA00022801"/>
    </source>
</evidence>
<evidence type="ECO:0000256" key="3">
    <source>
        <dbReference type="ARBA" id="ARBA00012922"/>
    </source>
</evidence>
<dbReference type="InterPro" id="IPR036928">
    <property type="entry name" value="AS_sf"/>
</dbReference>
<dbReference type="SUPFAM" id="SSF75304">
    <property type="entry name" value="Amidase signature (AS) enzymes"/>
    <property type="match status" value="1"/>
</dbReference>
<evidence type="ECO:0000256" key="1">
    <source>
        <dbReference type="ARBA" id="ARBA00001311"/>
    </source>
</evidence>
<accession>A0A096PEL0</accession>
<feature type="active site" description="Charge relay system" evidence="5">
    <location>
        <position position="145"/>
    </location>
</feature>
<dbReference type="InterPro" id="IPR020556">
    <property type="entry name" value="Amidase_CS"/>
</dbReference>
<evidence type="ECO:0000256" key="2">
    <source>
        <dbReference type="ARBA" id="ARBA00009199"/>
    </source>
</evidence>
<organism evidence="8">
    <name type="scientific">Fusarium pseudograminearum CS5834</name>
    <dbReference type="NCBI Taxonomy" id="1318459"/>
    <lineage>
        <taxon>Eukaryota</taxon>
        <taxon>Fungi</taxon>
        <taxon>Dikarya</taxon>
        <taxon>Ascomycota</taxon>
        <taxon>Pezizomycotina</taxon>
        <taxon>Sordariomycetes</taxon>
        <taxon>Hypocreomycetidae</taxon>
        <taxon>Hypocreales</taxon>
        <taxon>Nectriaceae</taxon>
        <taxon>Fusarium</taxon>
    </lineage>
</organism>
<feature type="active site" description="Acyl-ester intermediate" evidence="5">
    <location>
        <position position="245"/>
    </location>
</feature>
<dbReference type="Gene3D" id="3.90.1300.10">
    <property type="entry name" value="Amidase signature (AS) domain"/>
    <property type="match status" value="1"/>
</dbReference>
<evidence type="ECO:0000313" key="8">
    <source>
        <dbReference type="EMBL" id="CEG03500.1"/>
    </source>
</evidence>
<comment type="caution">
    <text evidence="8">The sequence shown here is derived from an EMBL/GenBank/DDBJ whole genome shotgun (WGS) entry which is preliminary data.</text>
</comment>
<feature type="binding site" evidence="6">
    <location>
        <begin position="242"/>
        <end position="245"/>
    </location>
    <ligand>
        <name>substrate</name>
    </ligand>
</feature>
<dbReference type="AlphaFoldDB" id="A0A096PEL0"/>
<proteinExistence type="inferred from homology"/>
<evidence type="ECO:0000259" key="7">
    <source>
        <dbReference type="Pfam" id="PF01425"/>
    </source>
</evidence>
<sequence>MALSTWERLAASYRAKQLEAIPASWRLTPEQKVQLSLHGHGSSIDGRLIASGAVSKAVVLSNHEIDITENYDAADLVKKIAQGALSAVEVTVAFCKRAAIAQQMVSCLTEIYFEEAMQRARFLDQYVTDNGHTLGPLHGLPISLKDSFRVKGGKATLGFIMNLTMPTAENNSALVDLLLDAGCVVYCKTNIPQTMMTADSENNIFGRTLNPHKTALTAGGSSGGEGALLAMRGSPLGVGTDIAGSIRIPALCCGTYGFKPTADRIPYGGQAGLPFPKPEFAVGIKVVAGPLANSLQDLEMFMKIVLGSNPGHYDASVIAAKWRTVENGSNGSITIGVLSPDPEYVLMPPVRRAMDEAIVKLQAAGHNIVHLPFEYATSAGLGGRIAFQWYGLLSVSGSLEDYLGEPLVRSVARNVHPFSKHAPPVDPSLDEPSMLKELRAATQAYEKAWENLWQTYALDVILSPASNTTAVPHDTYGVPVYTCMWNILDYPAGVIPYSTASKDKDPLPHAAPGKYEADYNPEAWDGAPCGLQVVARRMCDEECLEAIKVIEKAIQK</sequence>
<feature type="active site" description="Charge relay system" evidence="5">
    <location>
        <position position="221"/>
    </location>
</feature>
<evidence type="ECO:0000256" key="6">
    <source>
        <dbReference type="PIRSR" id="PIRSR001221-2"/>
    </source>
</evidence>
<dbReference type="PIRSF" id="PIRSF001221">
    <property type="entry name" value="Amidase_fungi"/>
    <property type="match status" value="1"/>
</dbReference>
<dbReference type="PANTHER" id="PTHR46072:SF3">
    <property type="entry name" value="AMIDASE"/>
    <property type="match status" value="1"/>
</dbReference>
<keyword evidence="4" id="KW-0378">Hydrolase</keyword>
<feature type="binding site" evidence="6">
    <location>
        <position position="195"/>
    </location>
    <ligand>
        <name>substrate</name>
    </ligand>
</feature>
<protein>
    <recommendedName>
        <fullName evidence="3">amidase</fullName>
        <ecNumber evidence="3">3.5.1.4</ecNumber>
    </recommendedName>
</protein>
<dbReference type="InterPro" id="IPR023631">
    <property type="entry name" value="Amidase_dom"/>
</dbReference>
<comment type="similarity">
    <text evidence="2">Belongs to the amidase family.</text>
</comment>
<dbReference type="PANTHER" id="PTHR46072">
    <property type="entry name" value="AMIDASE-RELATED-RELATED"/>
    <property type="match status" value="1"/>
</dbReference>
<feature type="domain" description="Amidase" evidence="7">
    <location>
        <begin position="89"/>
        <end position="544"/>
    </location>
</feature>
<dbReference type="PROSITE" id="PS00571">
    <property type="entry name" value="AMIDASES"/>
    <property type="match status" value="1"/>
</dbReference>
<comment type="catalytic activity">
    <reaction evidence="1">
        <text>a monocarboxylic acid amide + H2O = a monocarboxylate + NH4(+)</text>
        <dbReference type="Rhea" id="RHEA:12020"/>
        <dbReference type="ChEBI" id="CHEBI:15377"/>
        <dbReference type="ChEBI" id="CHEBI:28938"/>
        <dbReference type="ChEBI" id="CHEBI:35757"/>
        <dbReference type="ChEBI" id="CHEBI:83628"/>
        <dbReference type="EC" id="3.5.1.4"/>
    </reaction>
</comment>
<feature type="binding site" evidence="6">
    <location>
        <position position="221"/>
    </location>
    <ligand>
        <name>substrate</name>
    </ligand>
</feature>
<gene>
    <name evidence="8" type="ORF">BN849_0124990</name>
</gene>
<dbReference type="GO" id="GO:0004040">
    <property type="term" value="F:amidase activity"/>
    <property type="evidence" value="ECO:0007669"/>
    <property type="project" value="UniProtKB-EC"/>
</dbReference>
<name>A0A096PEL0_FUSPS</name>
<dbReference type="EMBL" id="CBMF010000980">
    <property type="protein sequence ID" value="CEG03500.1"/>
    <property type="molecule type" value="Genomic_DNA"/>
</dbReference>
<dbReference type="Pfam" id="PF01425">
    <property type="entry name" value="Amidase"/>
    <property type="match status" value="1"/>
</dbReference>